<dbReference type="RefSeq" id="WP_188912924.1">
    <property type="nucleotide sequence ID" value="NZ_BMMF01000006.1"/>
</dbReference>
<comment type="caution">
    <text evidence="3">The sequence shown here is derived from an EMBL/GenBank/DDBJ whole genome shotgun (WGS) entry which is preliminary data.</text>
</comment>
<dbReference type="Pfam" id="PF08547">
    <property type="entry name" value="CIA30"/>
    <property type="match status" value="1"/>
</dbReference>
<proteinExistence type="inferred from homology"/>
<keyword evidence="4" id="KW-1185">Reference proteome</keyword>
<sequence>MILDEFTAMPDAPQSWRAISDRVMGGVSDGGLAREMVAGRAALRLTGRVSLENDGGFLQMARDLAPDGAAIDLSGHAGLELDVFGNGETYGVHLRTAEVTRPWQSYRASFVALPEWQRLRLPFAGFAAHRIEAPLDLARVRRVGLVAIGRAFTADLALARLALYR</sequence>
<evidence type="ECO:0000256" key="1">
    <source>
        <dbReference type="ARBA" id="ARBA00007884"/>
    </source>
</evidence>
<dbReference type="Proteomes" id="UP000600449">
    <property type="component" value="Unassembled WGS sequence"/>
</dbReference>
<gene>
    <name evidence="3" type="ORF">GCM10011322_22690</name>
</gene>
<organism evidence="3 4">
    <name type="scientific">Salinarimonas ramus</name>
    <dbReference type="NCBI Taxonomy" id="690164"/>
    <lineage>
        <taxon>Bacteria</taxon>
        <taxon>Pseudomonadati</taxon>
        <taxon>Pseudomonadota</taxon>
        <taxon>Alphaproteobacteria</taxon>
        <taxon>Hyphomicrobiales</taxon>
        <taxon>Salinarimonadaceae</taxon>
        <taxon>Salinarimonas</taxon>
    </lineage>
</organism>
<reference evidence="3 4" key="1">
    <citation type="journal article" date="2014" name="Int. J. Syst. Evol. Microbiol.">
        <title>Complete genome sequence of Corynebacterium casei LMG S-19264T (=DSM 44701T), isolated from a smear-ripened cheese.</title>
        <authorList>
            <consortium name="US DOE Joint Genome Institute (JGI-PGF)"/>
            <person name="Walter F."/>
            <person name="Albersmeier A."/>
            <person name="Kalinowski J."/>
            <person name="Ruckert C."/>
        </authorList>
    </citation>
    <scope>NUCLEOTIDE SEQUENCE [LARGE SCALE GENOMIC DNA]</scope>
    <source>
        <strain evidence="3 4">CGMCC 1.9161</strain>
    </source>
</reference>
<evidence type="ECO:0000259" key="2">
    <source>
        <dbReference type="Pfam" id="PF08547"/>
    </source>
</evidence>
<evidence type="ECO:0000313" key="3">
    <source>
        <dbReference type="EMBL" id="GGK35315.1"/>
    </source>
</evidence>
<dbReference type="InterPro" id="IPR039131">
    <property type="entry name" value="NDUFAF1"/>
</dbReference>
<dbReference type="AlphaFoldDB" id="A0A917V4E6"/>
<feature type="domain" description="NADH:ubiquinone oxidoreductase intermediate-associated protein 30" evidence="2">
    <location>
        <begin position="10"/>
        <end position="150"/>
    </location>
</feature>
<dbReference type="EMBL" id="BMMF01000006">
    <property type="protein sequence ID" value="GGK35315.1"/>
    <property type="molecule type" value="Genomic_DNA"/>
</dbReference>
<dbReference type="PANTHER" id="PTHR13194">
    <property type="entry name" value="COMPLEX I INTERMEDIATE-ASSOCIATED PROTEIN 30"/>
    <property type="match status" value="1"/>
</dbReference>
<dbReference type="SUPFAM" id="SSF49785">
    <property type="entry name" value="Galactose-binding domain-like"/>
    <property type="match status" value="1"/>
</dbReference>
<comment type="similarity">
    <text evidence="1">Belongs to the CIA30 family.</text>
</comment>
<name>A0A917V4E6_9HYPH</name>
<dbReference type="PANTHER" id="PTHR13194:SF19">
    <property type="entry name" value="NAD(P)-BINDING ROSSMANN-FOLD SUPERFAMILY PROTEIN"/>
    <property type="match status" value="1"/>
</dbReference>
<dbReference type="InterPro" id="IPR013857">
    <property type="entry name" value="NADH-UbQ_OxRdtase-assoc_prot30"/>
</dbReference>
<protein>
    <recommendedName>
        <fullName evidence="2">NADH:ubiquinone oxidoreductase intermediate-associated protein 30 domain-containing protein</fullName>
    </recommendedName>
</protein>
<evidence type="ECO:0000313" key="4">
    <source>
        <dbReference type="Proteomes" id="UP000600449"/>
    </source>
</evidence>
<dbReference type="InterPro" id="IPR008979">
    <property type="entry name" value="Galactose-bd-like_sf"/>
</dbReference>
<accession>A0A917V4E6</accession>